<accession>A0ABT1TNS7</accession>
<protein>
    <submittedName>
        <fullName evidence="1">Uncharacterized protein</fullName>
    </submittedName>
</protein>
<organism evidence="1 2">
    <name type="scientific">Methylomonas rosea</name>
    <dbReference type="NCBI Taxonomy" id="2952227"/>
    <lineage>
        <taxon>Bacteria</taxon>
        <taxon>Pseudomonadati</taxon>
        <taxon>Pseudomonadota</taxon>
        <taxon>Gammaproteobacteria</taxon>
        <taxon>Methylococcales</taxon>
        <taxon>Methylococcaceae</taxon>
        <taxon>Methylomonas</taxon>
    </lineage>
</organism>
<evidence type="ECO:0000313" key="2">
    <source>
        <dbReference type="Proteomes" id="UP001524570"/>
    </source>
</evidence>
<keyword evidence="2" id="KW-1185">Reference proteome</keyword>
<comment type="caution">
    <text evidence="1">The sequence shown here is derived from an EMBL/GenBank/DDBJ whole genome shotgun (WGS) entry which is preliminary data.</text>
</comment>
<evidence type="ECO:0000313" key="1">
    <source>
        <dbReference type="EMBL" id="MCQ8116026.1"/>
    </source>
</evidence>
<gene>
    <name evidence="1" type="ORF">NP589_01225</name>
</gene>
<dbReference type="RefSeq" id="WP_256605307.1">
    <property type="nucleotide sequence ID" value="NZ_JANIBL010000002.1"/>
</dbReference>
<proteinExistence type="predicted"/>
<reference evidence="1 2" key="1">
    <citation type="submission" date="2022-07" db="EMBL/GenBank/DDBJ databases">
        <title>Methylomonas rivi sp. nov., Methylomonas rosea sp. nov., Methylomonas aureus sp. nov. and Methylomonas subterranea sp. nov., four novel methanotrophs isolated from a freshwater creek and the deep terrestrial subsurface.</title>
        <authorList>
            <person name="Abin C."/>
            <person name="Sankaranarayanan K."/>
            <person name="Garner C."/>
            <person name="Sindelar R."/>
            <person name="Kotary K."/>
            <person name="Garner R."/>
            <person name="Barclay S."/>
            <person name="Lawson P."/>
            <person name="Krumholz L."/>
        </authorList>
    </citation>
    <scope>NUCLEOTIDE SEQUENCE [LARGE SCALE GENOMIC DNA]</scope>
    <source>
        <strain evidence="1 2">WSC-7</strain>
    </source>
</reference>
<name>A0ABT1TNS7_9GAMM</name>
<sequence length="59" mass="6750">MSKFMLWDLPDVVIFQSKCQARFMPNNNRKCRKWVRARVSAALVPIGLVFAEFGGKAYG</sequence>
<dbReference type="EMBL" id="JANIBL010000002">
    <property type="protein sequence ID" value="MCQ8116026.1"/>
    <property type="molecule type" value="Genomic_DNA"/>
</dbReference>
<dbReference type="Proteomes" id="UP001524570">
    <property type="component" value="Unassembled WGS sequence"/>
</dbReference>